<dbReference type="AlphaFoldDB" id="D8SUL5"/>
<dbReference type="EMBL" id="GL377643">
    <property type="protein sequence ID" value="EFJ11853.1"/>
    <property type="molecule type" value="Genomic_DNA"/>
</dbReference>
<dbReference type="HOGENOM" id="CLU_406217_0_0_1"/>
<dbReference type="GO" id="GO:0016747">
    <property type="term" value="F:acyltransferase activity, transferring groups other than amino-acyl groups"/>
    <property type="evidence" value="ECO:0000318"/>
    <property type="project" value="GO_Central"/>
</dbReference>
<dbReference type="Proteomes" id="UP000001514">
    <property type="component" value="Unassembled WGS sequence"/>
</dbReference>
<keyword evidence="2" id="KW-1185">Reference proteome</keyword>
<evidence type="ECO:0000313" key="1">
    <source>
        <dbReference type="EMBL" id="EFJ11853.1"/>
    </source>
</evidence>
<organism evidence="2">
    <name type="scientific">Selaginella moellendorffii</name>
    <name type="common">Spikemoss</name>
    <dbReference type="NCBI Taxonomy" id="88036"/>
    <lineage>
        <taxon>Eukaryota</taxon>
        <taxon>Viridiplantae</taxon>
        <taxon>Streptophyta</taxon>
        <taxon>Embryophyta</taxon>
        <taxon>Tracheophyta</taxon>
        <taxon>Lycopodiopsida</taxon>
        <taxon>Selaginellales</taxon>
        <taxon>Selaginellaceae</taxon>
        <taxon>Selaginella</taxon>
    </lineage>
</organism>
<dbReference type="Gramene" id="EFJ11853">
    <property type="protein sequence ID" value="EFJ11853"/>
    <property type="gene ID" value="SELMODRAFT_425881"/>
</dbReference>
<evidence type="ECO:0000313" key="2">
    <source>
        <dbReference type="Proteomes" id="UP000001514"/>
    </source>
</evidence>
<dbReference type="KEGG" id="smo:SELMODRAFT_425881"/>
<dbReference type="InParanoid" id="D8SUL5"/>
<name>D8SUL5_SELML</name>
<accession>D8SUL5</accession>
<sequence>MPTIEGALFCHSFIRFFNDMWCTQPEIFKKKLRIQEQQKRSRIKQCCSTHMSSSRTTASIKGRLSRRKTTTHLIRIKPNHRYPFYINIFRAALSSSPTLEVSSINLSICAAACLRQSPTNCPLRQSPAAQDFLVHDLQEAEGVTLQRSCSLDNYIPVQVPGRFILPIAPSAHHMIQAASPPFSTIISHMKQSLAAALSEFYPVAGRISVREDMRMQLECNDLGVKASCNRPLPEGDKFDLDPEFPLELPGHEKDLKCGLFVQISNEYDKLSRFSKEKRLVGQYVNTRYDAVAQDPDLAHLLGLLYIHQHWDLFQDFISEEVFQTARHILQDPCSPQLARRFLESEDATQRISNALLSFRFAQRKTMDLSSEKFGERAQAVYEALSYDIVQMVERQSSPSYGKLSHQELELLLCSIKSEPFIEDLLVPCLLPDVLTHREKVEDAVAHARLMLLEAEANIFYGCSFNYAELKAAAKASVTEKQKLHDSSQLLWYMLRNPSPIDKSFRSFYLDAVLHSTTAGEVKVLTPEDYPDTVPPEFQEDLSEKDLRVFRIIPHGTSFGSKSNVVFARMCEFDLKSILLGEPVARERVCQAHILIDKVWPTPKEVYEALVQSVMEGPSSVRQVSKSKRDAHHRSDYRPSVVCRSAADNFRESDGHREDAEPEIFKKKRRKAMLLRQC</sequence>
<dbReference type="Gene3D" id="3.30.559.10">
    <property type="entry name" value="Chloramphenicol acetyltransferase-like domain"/>
    <property type="match status" value="1"/>
</dbReference>
<reference evidence="1 2" key="1">
    <citation type="journal article" date="2011" name="Science">
        <title>The Selaginella genome identifies genetic changes associated with the evolution of vascular plants.</title>
        <authorList>
            <person name="Banks J.A."/>
            <person name="Nishiyama T."/>
            <person name="Hasebe M."/>
            <person name="Bowman J.L."/>
            <person name="Gribskov M."/>
            <person name="dePamphilis C."/>
            <person name="Albert V.A."/>
            <person name="Aono N."/>
            <person name="Aoyama T."/>
            <person name="Ambrose B.A."/>
            <person name="Ashton N.W."/>
            <person name="Axtell M.J."/>
            <person name="Barker E."/>
            <person name="Barker M.S."/>
            <person name="Bennetzen J.L."/>
            <person name="Bonawitz N.D."/>
            <person name="Chapple C."/>
            <person name="Cheng C."/>
            <person name="Correa L.G."/>
            <person name="Dacre M."/>
            <person name="DeBarry J."/>
            <person name="Dreyer I."/>
            <person name="Elias M."/>
            <person name="Engstrom E.M."/>
            <person name="Estelle M."/>
            <person name="Feng L."/>
            <person name="Finet C."/>
            <person name="Floyd S.K."/>
            <person name="Frommer W.B."/>
            <person name="Fujita T."/>
            <person name="Gramzow L."/>
            <person name="Gutensohn M."/>
            <person name="Harholt J."/>
            <person name="Hattori M."/>
            <person name="Heyl A."/>
            <person name="Hirai T."/>
            <person name="Hiwatashi Y."/>
            <person name="Ishikawa M."/>
            <person name="Iwata M."/>
            <person name="Karol K.G."/>
            <person name="Koehler B."/>
            <person name="Kolukisaoglu U."/>
            <person name="Kubo M."/>
            <person name="Kurata T."/>
            <person name="Lalonde S."/>
            <person name="Li K."/>
            <person name="Li Y."/>
            <person name="Litt A."/>
            <person name="Lyons E."/>
            <person name="Manning G."/>
            <person name="Maruyama T."/>
            <person name="Michael T.P."/>
            <person name="Mikami K."/>
            <person name="Miyazaki S."/>
            <person name="Morinaga S."/>
            <person name="Murata T."/>
            <person name="Mueller-Roeber B."/>
            <person name="Nelson D.R."/>
            <person name="Obara M."/>
            <person name="Oguri Y."/>
            <person name="Olmstead R.G."/>
            <person name="Onodera N."/>
            <person name="Petersen B.L."/>
            <person name="Pils B."/>
            <person name="Prigge M."/>
            <person name="Rensing S.A."/>
            <person name="Riano-Pachon D.M."/>
            <person name="Roberts A.W."/>
            <person name="Sato Y."/>
            <person name="Scheller H.V."/>
            <person name="Schulz B."/>
            <person name="Schulz C."/>
            <person name="Shakirov E.V."/>
            <person name="Shibagaki N."/>
            <person name="Shinohara N."/>
            <person name="Shippen D.E."/>
            <person name="Soerensen I."/>
            <person name="Sotooka R."/>
            <person name="Sugimoto N."/>
            <person name="Sugita M."/>
            <person name="Sumikawa N."/>
            <person name="Tanurdzic M."/>
            <person name="Theissen G."/>
            <person name="Ulvskov P."/>
            <person name="Wakazuki S."/>
            <person name="Weng J.K."/>
            <person name="Willats W.W."/>
            <person name="Wipf D."/>
            <person name="Wolf P.G."/>
            <person name="Yang L."/>
            <person name="Zimmer A.D."/>
            <person name="Zhu Q."/>
            <person name="Mitros T."/>
            <person name="Hellsten U."/>
            <person name="Loque D."/>
            <person name="Otillar R."/>
            <person name="Salamov A."/>
            <person name="Schmutz J."/>
            <person name="Shapiro H."/>
            <person name="Lindquist E."/>
            <person name="Lucas S."/>
            <person name="Rokhsar D."/>
            <person name="Grigoriev I.V."/>
        </authorList>
    </citation>
    <scope>NUCLEOTIDE SEQUENCE [LARGE SCALE GENOMIC DNA]</scope>
</reference>
<dbReference type="InterPro" id="IPR023213">
    <property type="entry name" value="CAT-like_dom_sf"/>
</dbReference>
<dbReference type="GO" id="GO:0005737">
    <property type="term" value="C:cytoplasm"/>
    <property type="evidence" value="ECO:0000318"/>
    <property type="project" value="GO_Central"/>
</dbReference>
<protein>
    <submittedName>
        <fullName evidence="1">Uncharacterized protein</fullName>
    </submittedName>
</protein>
<proteinExistence type="predicted"/>
<dbReference type="Pfam" id="PF02458">
    <property type="entry name" value="Transferase"/>
    <property type="match status" value="1"/>
</dbReference>
<gene>
    <name evidence="1" type="ORF">SELMODRAFT_425881</name>
</gene>